<dbReference type="InterPro" id="IPR052624">
    <property type="entry name" value="CRIM1"/>
</dbReference>
<dbReference type="Proteomes" id="UP001148838">
    <property type="component" value="Unassembled WGS sequence"/>
</dbReference>
<dbReference type="PROSITE" id="PS50184">
    <property type="entry name" value="VWFC_2"/>
    <property type="match status" value="1"/>
</dbReference>
<dbReference type="SMART" id="SM00214">
    <property type="entry name" value="VWC"/>
    <property type="match status" value="1"/>
</dbReference>
<keyword evidence="4" id="KW-1185">Reference proteome</keyword>
<comment type="caution">
    <text evidence="3">The sequence shown here is derived from an EMBL/GenBank/DDBJ whole genome shotgun (WGS) entry which is preliminary data.</text>
</comment>
<dbReference type="PANTHER" id="PTHR46439:SF1">
    <property type="entry name" value="CYSTEINE-RICH MOTOR NEURON 1 PROTEIN"/>
    <property type="match status" value="1"/>
</dbReference>
<proteinExistence type="predicted"/>
<evidence type="ECO:0000256" key="1">
    <source>
        <dbReference type="SAM" id="MobiDB-lite"/>
    </source>
</evidence>
<evidence type="ECO:0000313" key="4">
    <source>
        <dbReference type="Proteomes" id="UP001148838"/>
    </source>
</evidence>
<dbReference type="Pfam" id="PF00093">
    <property type="entry name" value="VWC"/>
    <property type="match status" value="1"/>
</dbReference>
<reference evidence="3 4" key="1">
    <citation type="journal article" date="2022" name="Allergy">
        <title>Genome assembly and annotation of Periplaneta americana reveal a comprehensive cockroach allergen profile.</title>
        <authorList>
            <person name="Wang L."/>
            <person name="Xiong Q."/>
            <person name="Saelim N."/>
            <person name="Wang L."/>
            <person name="Nong W."/>
            <person name="Wan A.T."/>
            <person name="Shi M."/>
            <person name="Liu X."/>
            <person name="Cao Q."/>
            <person name="Hui J.H.L."/>
            <person name="Sookrung N."/>
            <person name="Leung T.F."/>
            <person name="Tungtrongchitr A."/>
            <person name="Tsui S.K.W."/>
        </authorList>
    </citation>
    <scope>NUCLEOTIDE SEQUENCE [LARGE SCALE GENOMIC DNA]</scope>
    <source>
        <strain evidence="3">PWHHKU_190912</strain>
    </source>
</reference>
<evidence type="ECO:0000259" key="2">
    <source>
        <dbReference type="PROSITE" id="PS50184"/>
    </source>
</evidence>
<dbReference type="Gene3D" id="6.20.200.20">
    <property type="match status" value="1"/>
</dbReference>
<gene>
    <name evidence="3" type="ORF">ANN_11941</name>
</gene>
<sequence length="254" mass="27626">MRGPCYTEKNCSDVVCPNDGVGCPTDSYRLPNLRAPGDCCSHPQGCECLPGSCPEPDCDEGEHARKVRPGNRKPGTCCPLFECVSNNDQVTNCMETECPELPASCRETRVPQGKCCPECVVADPVRENSLSHPGGCVSSSGKIQQNGEVWQEDPCTNCTCLAGETKCQAYMCDLRCDHPHYVPDECCPICDVEWYPRSQDSSRRTSDTTPLKMSAAVADETSGIKPTNRPRPLSPENESTSIDSGRESLHCKIG</sequence>
<dbReference type="EMBL" id="JAJSOF020000015">
    <property type="protein sequence ID" value="KAJ4442075.1"/>
    <property type="molecule type" value="Genomic_DNA"/>
</dbReference>
<dbReference type="InterPro" id="IPR001007">
    <property type="entry name" value="VWF_dom"/>
</dbReference>
<feature type="compositionally biased region" description="Basic and acidic residues" evidence="1">
    <location>
        <begin position="244"/>
        <end position="254"/>
    </location>
</feature>
<protein>
    <recommendedName>
        <fullName evidence="2">VWFC domain-containing protein</fullName>
    </recommendedName>
</protein>
<dbReference type="PROSITE" id="PS01208">
    <property type="entry name" value="VWFC_1"/>
    <property type="match status" value="1"/>
</dbReference>
<feature type="domain" description="VWFC" evidence="2">
    <location>
        <begin position="134"/>
        <end position="191"/>
    </location>
</feature>
<accession>A0ABQ8T6G6</accession>
<name>A0ABQ8T6G6_PERAM</name>
<feature type="region of interest" description="Disordered" evidence="1">
    <location>
        <begin position="199"/>
        <end position="254"/>
    </location>
</feature>
<dbReference type="PANTHER" id="PTHR46439">
    <property type="entry name" value="CYSTEINE-RICH MOTOR NEURON 1 PROTEIN"/>
    <property type="match status" value="1"/>
</dbReference>
<organism evidence="3 4">
    <name type="scientific">Periplaneta americana</name>
    <name type="common">American cockroach</name>
    <name type="synonym">Blatta americana</name>
    <dbReference type="NCBI Taxonomy" id="6978"/>
    <lineage>
        <taxon>Eukaryota</taxon>
        <taxon>Metazoa</taxon>
        <taxon>Ecdysozoa</taxon>
        <taxon>Arthropoda</taxon>
        <taxon>Hexapoda</taxon>
        <taxon>Insecta</taxon>
        <taxon>Pterygota</taxon>
        <taxon>Neoptera</taxon>
        <taxon>Polyneoptera</taxon>
        <taxon>Dictyoptera</taxon>
        <taxon>Blattodea</taxon>
        <taxon>Blattoidea</taxon>
        <taxon>Blattidae</taxon>
        <taxon>Blattinae</taxon>
        <taxon>Periplaneta</taxon>
    </lineage>
</organism>
<dbReference type="SUPFAM" id="SSF57603">
    <property type="entry name" value="FnI-like domain"/>
    <property type="match status" value="1"/>
</dbReference>
<evidence type="ECO:0000313" key="3">
    <source>
        <dbReference type="EMBL" id="KAJ4442075.1"/>
    </source>
</evidence>